<evidence type="ECO:0000259" key="1">
    <source>
        <dbReference type="PROSITE" id="PS51762"/>
    </source>
</evidence>
<dbReference type="CDD" id="cd08023">
    <property type="entry name" value="GH16_laminarinase_like"/>
    <property type="match status" value="1"/>
</dbReference>
<dbReference type="GO" id="GO:0005975">
    <property type="term" value="P:carbohydrate metabolic process"/>
    <property type="evidence" value="ECO:0007669"/>
    <property type="project" value="InterPro"/>
</dbReference>
<dbReference type="AlphaFoldDB" id="A0A806K0X1"/>
<accession>A0A806K0X1</accession>
<evidence type="ECO:0000313" key="2">
    <source>
        <dbReference type="EMBL" id="AGS53073.1"/>
    </source>
</evidence>
<name>A0A806K0X1_9BACT</name>
<dbReference type="Gene3D" id="2.60.120.200">
    <property type="match status" value="1"/>
</dbReference>
<proteinExistence type="predicted"/>
<dbReference type="GO" id="GO:0004553">
    <property type="term" value="F:hydrolase activity, hydrolyzing O-glycosyl compounds"/>
    <property type="evidence" value="ECO:0007669"/>
    <property type="project" value="InterPro"/>
</dbReference>
<protein>
    <submittedName>
        <fullName evidence="2">Laminarinase</fullName>
    </submittedName>
</protein>
<dbReference type="SUPFAM" id="SSF49899">
    <property type="entry name" value="Concanavalin A-like lectins/glucanases"/>
    <property type="match status" value="1"/>
</dbReference>
<dbReference type="PANTHER" id="PTHR10963">
    <property type="entry name" value="GLYCOSYL HYDROLASE-RELATED"/>
    <property type="match status" value="1"/>
</dbReference>
<dbReference type="PROSITE" id="PS51762">
    <property type="entry name" value="GH16_2"/>
    <property type="match status" value="1"/>
</dbReference>
<reference evidence="2" key="1">
    <citation type="submission" date="2012-03" db="EMBL/GenBank/DDBJ databases">
        <title>Functional metagenomics reveals considerable lignocellulase gene clusters in the gut microbiome of a wood-feeding higher termite.</title>
        <authorList>
            <person name="Liu N."/>
        </authorList>
    </citation>
    <scope>NUCLEOTIDE SEQUENCE</scope>
</reference>
<dbReference type="PANTHER" id="PTHR10963:SF60">
    <property type="entry name" value="GRAM-NEGATIVE BACTERIA-BINDING PROTEIN 1-RELATED"/>
    <property type="match status" value="1"/>
</dbReference>
<sequence length="384" mass="42684">MSALALAACASGFSIKAPEIYPIRAPAAGNYPQGLYKYPFRGKALTTELPYTQTLAWLPEVGKTFAADTQYTAVLTLEPKRGFGAVFRENNRYGVSGLPEAGVESVSTEVVDGNLVIRIVFEKTAAENEEAQILFEDDFPGDSLDSAKWESPEGDRQERSTWDKSMVSVGGGHLRIKIKRDAALGRSRSRDPVTANNWIRTGAAQTRRAQPPYAGPILFENTYGYYEARIQFPRLDGTWGAFWLMTTTMELIPGTGVIGTEIDIVESIGSASNRYNSALHWDGYGENHKSVGSDINRPVNIYDGEFHVFALDWSPSEYVFYVDGLEFWRVDGGEKFNNVGINQNPNYIIFSVEAAAWAGSLPADFEEAEMLVDYVRVWNQPRNH</sequence>
<dbReference type="Pfam" id="PF00722">
    <property type="entry name" value="Glyco_hydro_16"/>
    <property type="match status" value="1"/>
</dbReference>
<dbReference type="InterPro" id="IPR000757">
    <property type="entry name" value="Beta-glucanase-like"/>
</dbReference>
<dbReference type="EMBL" id="JQ844220">
    <property type="protein sequence ID" value="AGS53073.1"/>
    <property type="molecule type" value="Genomic_DNA"/>
</dbReference>
<dbReference type="InterPro" id="IPR050546">
    <property type="entry name" value="Glycosyl_Hydrlase_16"/>
</dbReference>
<dbReference type="InterPro" id="IPR013320">
    <property type="entry name" value="ConA-like_dom_sf"/>
</dbReference>
<organism evidence="2">
    <name type="scientific">uncultured bacterium contig00033</name>
    <dbReference type="NCBI Taxonomy" id="1181522"/>
    <lineage>
        <taxon>Bacteria</taxon>
        <taxon>environmental samples</taxon>
    </lineage>
</organism>
<feature type="domain" description="GH16" evidence="1">
    <location>
        <begin position="121"/>
        <end position="383"/>
    </location>
</feature>